<evidence type="ECO:0000256" key="3">
    <source>
        <dbReference type="ARBA" id="ARBA00022692"/>
    </source>
</evidence>
<dbReference type="EMBL" id="KI392068">
    <property type="protein sequence ID" value="ERN19523.1"/>
    <property type="molecule type" value="Genomic_DNA"/>
</dbReference>
<accession>U5DGI6</accession>
<protein>
    <recommendedName>
        <fullName evidence="8">EXPERA domain-containing protein</fullName>
    </recommendedName>
</protein>
<evidence type="ECO:0000256" key="6">
    <source>
        <dbReference type="ARBA" id="ARBA00023136"/>
    </source>
</evidence>
<evidence type="ECO:0000256" key="1">
    <source>
        <dbReference type="ARBA" id="ARBA00004477"/>
    </source>
</evidence>
<dbReference type="OMA" id="CTATTMI"/>
<evidence type="ECO:0000256" key="5">
    <source>
        <dbReference type="ARBA" id="ARBA00022989"/>
    </source>
</evidence>
<evidence type="ECO:0000256" key="2">
    <source>
        <dbReference type="ARBA" id="ARBA00009096"/>
    </source>
</evidence>
<dbReference type="Proteomes" id="UP000017836">
    <property type="component" value="Unassembled WGS sequence"/>
</dbReference>
<keyword evidence="10" id="KW-1185">Reference proteome</keyword>
<dbReference type="GO" id="GO:0005783">
    <property type="term" value="C:endoplasmic reticulum"/>
    <property type="evidence" value="ECO:0000318"/>
    <property type="project" value="GO_Central"/>
</dbReference>
<dbReference type="InterPro" id="IPR033118">
    <property type="entry name" value="EXPERA"/>
</dbReference>
<dbReference type="Gramene" id="ERN19523">
    <property type="protein sequence ID" value="ERN19523"/>
    <property type="gene ID" value="AMTR_s00062p00041640"/>
</dbReference>
<evidence type="ECO:0000313" key="10">
    <source>
        <dbReference type="Proteomes" id="UP000017836"/>
    </source>
</evidence>
<dbReference type="InterPro" id="IPR051987">
    <property type="entry name" value="Sigma-2_receptor-like"/>
</dbReference>
<dbReference type="HOGENOM" id="CLU_086812_0_1_1"/>
<dbReference type="PIRSF" id="PIRSF031032">
    <property type="entry name" value="TMP_97_prd"/>
    <property type="match status" value="1"/>
</dbReference>
<name>U5DGI6_AMBTC</name>
<dbReference type="PANTHER" id="PTHR31204:SF1">
    <property type="entry name" value="SIGMA INTRACELLULAR RECEPTOR 2"/>
    <property type="match status" value="1"/>
</dbReference>
<feature type="transmembrane region" description="Helical" evidence="7">
    <location>
        <begin position="131"/>
        <end position="154"/>
    </location>
</feature>
<dbReference type="Pfam" id="PF05241">
    <property type="entry name" value="EBP"/>
    <property type="match status" value="1"/>
</dbReference>
<evidence type="ECO:0000313" key="9">
    <source>
        <dbReference type="EMBL" id="ERN19523.1"/>
    </source>
</evidence>
<evidence type="ECO:0000256" key="7">
    <source>
        <dbReference type="PIRNR" id="PIRNR031032"/>
    </source>
</evidence>
<dbReference type="eggNOG" id="ENOG502RZ62">
    <property type="taxonomic scope" value="Eukaryota"/>
</dbReference>
<dbReference type="GO" id="GO:0005789">
    <property type="term" value="C:endoplasmic reticulum membrane"/>
    <property type="evidence" value="ECO:0007669"/>
    <property type="project" value="UniProtKB-SubCell"/>
</dbReference>
<evidence type="ECO:0000259" key="8">
    <source>
        <dbReference type="PROSITE" id="PS51751"/>
    </source>
</evidence>
<feature type="transmembrane region" description="Helical" evidence="7">
    <location>
        <begin position="66"/>
        <end position="88"/>
    </location>
</feature>
<dbReference type="InterPro" id="IPR016964">
    <property type="entry name" value="Sigma2_recept"/>
</dbReference>
<sequence length="165" mass="17749">MASCGLLVRVADAILLPFFALIAIAAPLVDAQTVLPSSLFPEFLADLKSQYATFSGDYLIAKKPPFFVGLVFYELIVQWPLSLANLYGLIASKPWFRTTCLAYGVSASTSMAAILGELLLSGQSSDKLLMIYLPFLFVSLIAIVRGLAPCSTIASTPVPARKKRA</sequence>
<gene>
    <name evidence="9" type="ORF">AMTR_s00062p00041640</name>
</gene>
<organism evidence="9 10">
    <name type="scientific">Amborella trichopoda</name>
    <dbReference type="NCBI Taxonomy" id="13333"/>
    <lineage>
        <taxon>Eukaryota</taxon>
        <taxon>Viridiplantae</taxon>
        <taxon>Streptophyta</taxon>
        <taxon>Embryophyta</taxon>
        <taxon>Tracheophyta</taxon>
        <taxon>Spermatophyta</taxon>
        <taxon>Magnoliopsida</taxon>
        <taxon>Amborellales</taxon>
        <taxon>Amborellaceae</taxon>
        <taxon>Amborella</taxon>
    </lineage>
</organism>
<feature type="transmembrane region" description="Helical" evidence="7">
    <location>
        <begin position="100"/>
        <end position="119"/>
    </location>
</feature>
<reference evidence="10" key="1">
    <citation type="journal article" date="2013" name="Science">
        <title>The Amborella genome and the evolution of flowering plants.</title>
        <authorList>
            <consortium name="Amborella Genome Project"/>
        </authorList>
    </citation>
    <scope>NUCLEOTIDE SEQUENCE [LARGE SCALE GENOMIC DNA]</scope>
</reference>
<comment type="similarity">
    <text evidence="2">Belongs to the TMEM97/sigma-2 receptor family.</text>
</comment>
<keyword evidence="6 7" id="KW-0472">Membrane</keyword>
<feature type="domain" description="EXPERA" evidence="8">
    <location>
        <begin position="11"/>
        <end position="143"/>
    </location>
</feature>
<proteinExistence type="inferred from homology"/>
<dbReference type="AlphaFoldDB" id="U5DGI6"/>
<keyword evidence="5 7" id="KW-1133">Transmembrane helix</keyword>
<keyword evidence="3 7" id="KW-0812">Transmembrane</keyword>
<dbReference type="PANTHER" id="PTHR31204">
    <property type="entry name" value="SIGMA INTRACELLULAR RECEPTOR 2"/>
    <property type="match status" value="1"/>
</dbReference>
<comment type="subcellular location">
    <subcellularLocation>
        <location evidence="1">Endoplasmic reticulum membrane</location>
        <topology evidence="1">Multi-pass membrane protein</topology>
    </subcellularLocation>
</comment>
<keyword evidence="4" id="KW-0256">Endoplasmic reticulum</keyword>
<dbReference type="OrthoDB" id="433124at2759"/>
<dbReference type="KEGG" id="atr:18447909"/>
<dbReference type="PROSITE" id="PS51751">
    <property type="entry name" value="EXPERA"/>
    <property type="match status" value="1"/>
</dbReference>
<evidence type="ECO:0000256" key="4">
    <source>
        <dbReference type="ARBA" id="ARBA00022824"/>
    </source>
</evidence>